<evidence type="ECO:0000256" key="4">
    <source>
        <dbReference type="ARBA" id="ARBA00022741"/>
    </source>
</evidence>
<dbReference type="RefSeq" id="WP_284326433.1">
    <property type="nucleotide sequence ID" value="NZ_BSPP01000011.1"/>
</dbReference>
<evidence type="ECO:0000259" key="8">
    <source>
        <dbReference type="PROSITE" id="PS50893"/>
    </source>
</evidence>
<dbReference type="InterPro" id="IPR027417">
    <property type="entry name" value="P-loop_NTPase"/>
</dbReference>
<keyword evidence="3" id="KW-1003">Cell membrane</keyword>
<protein>
    <submittedName>
        <fullName evidence="9">Aliphatic sulfonates import ATP-binding protein SsuB</fullName>
    </submittedName>
</protein>
<evidence type="ECO:0000256" key="2">
    <source>
        <dbReference type="ARBA" id="ARBA00022448"/>
    </source>
</evidence>
<dbReference type="EMBL" id="BSPP01000011">
    <property type="protein sequence ID" value="GLS88261.1"/>
    <property type="molecule type" value="Genomic_DNA"/>
</dbReference>
<dbReference type="PANTHER" id="PTHR42788:SF17">
    <property type="entry name" value="ALIPHATIC SULFONATES IMPORT ATP-BINDING PROTEIN SSUB"/>
    <property type="match status" value="1"/>
</dbReference>
<keyword evidence="4" id="KW-0547">Nucleotide-binding</keyword>
<dbReference type="SMART" id="SM00382">
    <property type="entry name" value="AAA"/>
    <property type="match status" value="1"/>
</dbReference>
<dbReference type="Proteomes" id="UP001157355">
    <property type="component" value="Unassembled WGS sequence"/>
</dbReference>
<evidence type="ECO:0000256" key="5">
    <source>
        <dbReference type="ARBA" id="ARBA00022840"/>
    </source>
</evidence>
<dbReference type="PROSITE" id="PS00211">
    <property type="entry name" value="ABC_TRANSPORTER_1"/>
    <property type="match status" value="1"/>
</dbReference>
<dbReference type="InterPro" id="IPR017871">
    <property type="entry name" value="ABC_transporter-like_CS"/>
</dbReference>
<dbReference type="SUPFAM" id="SSF52540">
    <property type="entry name" value="P-loop containing nucleoside triphosphate hydrolases"/>
    <property type="match status" value="1"/>
</dbReference>
<comment type="caution">
    <text evidence="9">The sequence shown here is derived from an EMBL/GenBank/DDBJ whole genome shotgun (WGS) entry which is preliminary data.</text>
</comment>
<keyword evidence="5 9" id="KW-0067">ATP-binding</keyword>
<dbReference type="InterPro" id="IPR003439">
    <property type="entry name" value="ABC_transporter-like_ATP-bd"/>
</dbReference>
<dbReference type="GO" id="GO:0005524">
    <property type="term" value="F:ATP binding"/>
    <property type="evidence" value="ECO:0007669"/>
    <property type="project" value="UniProtKB-KW"/>
</dbReference>
<dbReference type="Pfam" id="PF00005">
    <property type="entry name" value="ABC_tran"/>
    <property type="match status" value="1"/>
</dbReference>
<name>A0AA37U482_9RHOB</name>
<evidence type="ECO:0000256" key="7">
    <source>
        <dbReference type="ARBA" id="ARBA00023136"/>
    </source>
</evidence>
<evidence type="ECO:0000256" key="3">
    <source>
        <dbReference type="ARBA" id="ARBA00022475"/>
    </source>
</evidence>
<comment type="similarity">
    <text evidence="1">Belongs to the ABC transporter superfamily.</text>
</comment>
<keyword evidence="2" id="KW-0813">Transport</keyword>
<dbReference type="Gene3D" id="3.40.50.300">
    <property type="entry name" value="P-loop containing nucleotide triphosphate hydrolases"/>
    <property type="match status" value="1"/>
</dbReference>
<evidence type="ECO:0000256" key="1">
    <source>
        <dbReference type="ARBA" id="ARBA00005417"/>
    </source>
</evidence>
<gene>
    <name evidence="9" type="primary">ssuB</name>
    <name evidence="9" type="ORF">GCM10010873_32350</name>
</gene>
<dbReference type="InterPro" id="IPR050166">
    <property type="entry name" value="ABC_transporter_ATP-bind"/>
</dbReference>
<dbReference type="InterPro" id="IPR003593">
    <property type="entry name" value="AAA+_ATPase"/>
</dbReference>
<evidence type="ECO:0000313" key="10">
    <source>
        <dbReference type="Proteomes" id="UP001157355"/>
    </source>
</evidence>
<dbReference type="PROSITE" id="PS50893">
    <property type="entry name" value="ABC_TRANSPORTER_2"/>
    <property type="match status" value="1"/>
</dbReference>
<keyword evidence="10" id="KW-1185">Reference proteome</keyword>
<organism evidence="9 10">
    <name type="scientific">Cypionkella aquatica</name>
    <dbReference type="NCBI Taxonomy" id="1756042"/>
    <lineage>
        <taxon>Bacteria</taxon>
        <taxon>Pseudomonadati</taxon>
        <taxon>Pseudomonadota</taxon>
        <taxon>Alphaproteobacteria</taxon>
        <taxon>Rhodobacterales</taxon>
        <taxon>Paracoccaceae</taxon>
        <taxon>Cypionkella</taxon>
    </lineage>
</organism>
<dbReference type="PANTHER" id="PTHR42788">
    <property type="entry name" value="TAURINE IMPORT ATP-BINDING PROTEIN-RELATED"/>
    <property type="match status" value="1"/>
</dbReference>
<reference evidence="9 10" key="1">
    <citation type="journal article" date="2014" name="Int. J. Syst. Evol. Microbiol.">
        <title>Complete genome sequence of Corynebacterium casei LMG S-19264T (=DSM 44701T), isolated from a smear-ripened cheese.</title>
        <authorList>
            <consortium name="US DOE Joint Genome Institute (JGI-PGF)"/>
            <person name="Walter F."/>
            <person name="Albersmeier A."/>
            <person name="Kalinowski J."/>
            <person name="Ruckert C."/>
        </authorList>
    </citation>
    <scope>NUCLEOTIDE SEQUENCE [LARGE SCALE GENOMIC DNA]</scope>
    <source>
        <strain evidence="9 10">NBRC 111766</strain>
    </source>
</reference>
<keyword evidence="7" id="KW-0472">Membrane</keyword>
<keyword evidence="6" id="KW-1278">Translocase</keyword>
<evidence type="ECO:0000256" key="6">
    <source>
        <dbReference type="ARBA" id="ARBA00022967"/>
    </source>
</evidence>
<dbReference type="AlphaFoldDB" id="A0AA37U482"/>
<evidence type="ECO:0000313" key="9">
    <source>
        <dbReference type="EMBL" id="GLS88261.1"/>
    </source>
</evidence>
<dbReference type="GO" id="GO:0016887">
    <property type="term" value="F:ATP hydrolysis activity"/>
    <property type="evidence" value="ECO:0007669"/>
    <property type="project" value="InterPro"/>
</dbReference>
<proteinExistence type="inferred from homology"/>
<feature type="domain" description="ABC transporter" evidence="8">
    <location>
        <begin position="20"/>
        <end position="244"/>
    </location>
</feature>
<sequence length="258" mass="27448">MAKPQLRSVETAPAPAPPAFSFQGVSRRFGAKSVLSNIELTVPQGEFVAIIGKSGCGKSTLLRLLAGLDQPDGGQISRAQTQPGQSSIRIMFQEPRLLPWARVVDNVAVGLTGLAGRAEAKARAHDLLAQVGLAGRDGDWPSVLSGGQRQRVALARALIGQPSVLALDEPLGALDALTRIEMQHLLGRIWQTQGFTAVLVTHDVAEAVILADRVIVLDAGKVALDLAIPLARPRRHGHPDLALYEQKILAQLFGDEAI</sequence>
<accession>A0AA37U482</accession>